<evidence type="ECO:0000313" key="2">
    <source>
        <dbReference type="EMBL" id="MBB5172191.1"/>
    </source>
</evidence>
<evidence type="ECO:0000256" key="1">
    <source>
        <dbReference type="SAM" id="MobiDB-lite"/>
    </source>
</evidence>
<reference evidence="2 3" key="1">
    <citation type="submission" date="2020-08" db="EMBL/GenBank/DDBJ databases">
        <title>Genomic Encyclopedia of Type Strains, Phase IV (KMG-IV): sequencing the most valuable type-strain genomes for metagenomic binning, comparative biology and taxonomic classification.</title>
        <authorList>
            <person name="Goeker M."/>
        </authorList>
    </citation>
    <scope>NUCLEOTIDE SEQUENCE [LARGE SCALE GENOMIC DNA]</scope>
    <source>
        <strain evidence="2 3">DSM 24696</strain>
    </source>
</reference>
<proteinExistence type="predicted"/>
<protein>
    <recommendedName>
        <fullName evidence="4">DUF177 domain-containing protein</fullName>
    </recommendedName>
</protein>
<dbReference type="AlphaFoldDB" id="A0A840QLF5"/>
<name>A0A840QLF5_9BACI</name>
<dbReference type="InterPro" id="IPR003772">
    <property type="entry name" value="YceD"/>
</dbReference>
<gene>
    <name evidence="2" type="ORF">HNQ41_000331</name>
</gene>
<accession>A0A840QLF5</accession>
<sequence length="170" mass="19638">MKWSIQQLQTLKKKGLSLDETVDVSGLMDMDQQIRDISTVHVKGHAVFSERSVTFMLTIIGEMTLPCSRTLNDVLFPFEIEASETFKLDDWATFDDEEDDVHELDNNTVDLLPYIKERILLEIPIQIFSGDNEGQAPQSGNGWELITEEEQEQKVDPRLKELEKFFDEEK</sequence>
<feature type="region of interest" description="Disordered" evidence="1">
    <location>
        <begin position="131"/>
        <end position="154"/>
    </location>
</feature>
<comment type="caution">
    <text evidence="2">The sequence shown here is derived from an EMBL/GenBank/DDBJ whole genome shotgun (WGS) entry which is preliminary data.</text>
</comment>
<organism evidence="2 3">
    <name type="scientific">Texcoconibacillus texcoconensis</name>
    <dbReference type="NCBI Taxonomy" id="1095777"/>
    <lineage>
        <taxon>Bacteria</taxon>
        <taxon>Bacillati</taxon>
        <taxon>Bacillota</taxon>
        <taxon>Bacilli</taxon>
        <taxon>Bacillales</taxon>
        <taxon>Bacillaceae</taxon>
        <taxon>Texcoconibacillus</taxon>
    </lineage>
</organism>
<dbReference type="RefSeq" id="WP_184662661.1">
    <property type="nucleotide sequence ID" value="NZ_JACHHB010000001.1"/>
</dbReference>
<dbReference type="Pfam" id="PF02620">
    <property type="entry name" value="YceD"/>
    <property type="match status" value="1"/>
</dbReference>
<dbReference type="EMBL" id="JACHHB010000001">
    <property type="protein sequence ID" value="MBB5172191.1"/>
    <property type="molecule type" value="Genomic_DNA"/>
</dbReference>
<keyword evidence="3" id="KW-1185">Reference proteome</keyword>
<evidence type="ECO:0000313" key="3">
    <source>
        <dbReference type="Proteomes" id="UP000551878"/>
    </source>
</evidence>
<dbReference type="Proteomes" id="UP000551878">
    <property type="component" value="Unassembled WGS sequence"/>
</dbReference>
<evidence type="ECO:0008006" key="4">
    <source>
        <dbReference type="Google" id="ProtNLM"/>
    </source>
</evidence>